<evidence type="ECO:0000256" key="4">
    <source>
        <dbReference type="ARBA" id="ARBA00022980"/>
    </source>
</evidence>
<dbReference type="PANTHER" id="PTHR10744:SF1">
    <property type="entry name" value="SMALL RIBOSOMAL SUBUNIT PROTEIN US17M"/>
    <property type="match status" value="1"/>
</dbReference>
<dbReference type="Gene3D" id="2.40.50.140">
    <property type="entry name" value="Nucleic acid-binding proteins"/>
    <property type="match status" value="1"/>
</dbReference>
<comment type="caution">
    <text evidence="8">The sequence shown here is derived from an EMBL/GenBank/DDBJ whole genome shotgun (WGS) entry which is preliminary data.</text>
</comment>
<organism evidence="8 9">
    <name type="scientific">Salinisphaera hydrothermalis (strain C41B8)</name>
    <dbReference type="NCBI Taxonomy" id="1304275"/>
    <lineage>
        <taxon>Bacteria</taxon>
        <taxon>Pseudomonadati</taxon>
        <taxon>Pseudomonadota</taxon>
        <taxon>Gammaproteobacteria</taxon>
        <taxon>Salinisphaerales</taxon>
        <taxon>Salinisphaeraceae</taxon>
        <taxon>Salinisphaera</taxon>
    </lineage>
</organism>
<dbReference type="PROSITE" id="PS00056">
    <property type="entry name" value="RIBOSOMAL_S17"/>
    <property type="match status" value="1"/>
</dbReference>
<dbReference type="InterPro" id="IPR012340">
    <property type="entry name" value="NA-bd_OB-fold"/>
</dbReference>
<evidence type="ECO:0000313" key="8">
    <source>
        <dbReference type="EMBL" id="KEZ75893.1"/>
    </source>
</evidence>
<dbReference type="EMBL" id="APNK01000047">
    <property type="protein sequence ID" value="KEZ75893.1"/>
    <property type="molecule type" value="Genomic_DNA"/>
</dbReference>
<dbReference type="InterPro" id="IPR019979">
    <property type="entry name" value="Ribosomal_uS17_CS"/>
</dbReference>
<evidence type="ECO:0000256" key="3">
    <source>
        <dbReference type="ARBA" id="ARBA00022884"/>
    </source>
</evidence>
<accession>A0A084IGQ9</accession>
<evidence type="ECO:0000256" key="1">
    <source>
        <dbReference type="ARBA" id="ARBA00010254"/>
    </source>
</evidence>
<evidence type="ECO:0000256" key="6">
    <source>
        <dbReference type="HAMAP-Rule" id="MF_01345"/>
    </source>
</evidence>
<dbReference type="GO" id="GO:0006412">
    <property type="term" value="P:translation"/>
    <property type="evidence" value="ECO:0007669"/>
    <property type="project" value="UniProtKB-UniRule"/>
</dbReference>
<dbReference type="PATRIC" id="fig|1304275.5.peg.3629"/>
<dbReference type="STRING" id="1304275.C41B8_17748"/>
<comment type="function">
    <text evidence="6">One of the primary rRNA binding proteins, it binds specifically to the 5'-end of 16S ribosomal RNA.</text>
</comment>
<dbReference type="GO" id="GO:0022627">
    <property type="term" value="C:cytosolic small ribosomal subunit"/>
    <property type="evidence" value="ECO:0007669"/>
    <property type="project" value="UniProtKB-UniRule"/>
</dbReference>
<protein>
    <recommendedName>
        <fullName evidence="6">Small ribosomal subunit protein uS17</fullName>
    </recommendedName>
</protein>
<dbReference type="PRINTS" id="PR00973">
    <property type="entry name" value="RIBOSOMALS17"/>
</dbReference>
<dbReference type="RefSeq" id="WP_037341341.1">
    <property type="nucleotide sequence ID" value="NZ_APNK01000047.1"/>
</dbReference>
<evidence type="ECO:0000256" key="5">
    <source>
        <dbReference type="ARBA" id="ARBA00023274"/>
    </source>
</evidence>
<comment type="subunit">
    <text evidence="6">Part of the 30S ribosomal subunit.</text>
</comment>
<gene>
    <name evidence="6 8" type="primary">rpsQ</name>
    <name evidence="8" type="ORF">C41B8_17748</name>
</gene>
<dbReference type="InterPro" id="IPR000266">
    <property type="entry name" value="Ribosomal_uS17"/>
</dbReference>
<keyword evidence="3 6" id="KW-0694">RNA-binding</keyword>
<dbReference type="Pfam" id="PF00366">
    <property type="entry name" value="Ribosomal_S17"/>
    <property type="match status" value="1"/>
</dbReference>
<dbReference type="AlphaFoldDB" id="A0A084IGQ9"/>
<comment type="similarity">
    <text evidence="1 6 7">Belongs to the universal ribosomal protein uS17 family.</text>
</comment>
<evidence type="ECO:0000256" key="7">
    <source>
        <dbReference type="RuleBase" id="RU003872"/>
    </source>
</evidence>
<dbReference type="NCBIfam" id="NF004123">
    <property type="entry name" value="PRK05610.1"/>
    <property type="match status" value="1"/>
</dbReference>
<proteinExistence type="inferred from homology"/>
<dbReference type="HAMAP" id="MF_01345_B">
    <property type="entry name" value="Ribosomal_uS17_B"/>
    <property type="match status" value="1"/>
</dbReference>
<keyword evidence="4 6" id="KW-0689">Ribosomal protein</keyword>
<reference evidence="8 9" key="1">
    <citation type="submission" date="2013-03" db="EMBL/GenBank/DDBJ databases">
        <title>Salinisphaera hydrothermalis C41B8 Genome Sequencing.</title>
        <authorList>
            <person name="Li C."/>
            <person name="Lai Q."/>
            <person name="Shao Z."/>
        </authorList>
    </citation>
    <scope>NUCLEOTIDE SEQUENCE [LARGE SCALE GENOMIC DNA]</scope>
    <source>
        <strain evidence="8 9">C41B8</strain>
    </source>
</reference>
<dbReference type="GO" id="GO:0003735">
    <property type="term" value="F:structural constituent of ribosome"/>
    <property type="evidence" value="ECO:0007669"/>
    <property type="project" value="UniProtKB-UniRule"/>
</dbReference>
<dbReference type="PANTHER" id="PTHR10744">
    <property type="entry name" value="40S RIBOSOMAL PROTEIN S11 FAMILY MEMBER"/>
    <property type="match status" value="1"/>
</dbReference>
<dbReference type="SUPFAM" id="SSF50249">
    <property type="entry name" value="Nucleic acid-binding proteins"/>
    <property type="match status" value="1"/>
</dbReference>
<dbReference type="OrthoDB" id="9811714at2"/>
<dbReference type="eggNOG" id="COG0186">
    <property type="taxonomic scope" value="Bacteria"/>
</dbReference>
<keyword evidence="9" id="KW-1185">Reference proteome</keyword>
<keyword evidence="2 6" id="KW-0699">rRNA-binding</keyword>
<dbReference type="InterPro" id="IPR019984">
    <property type="entry name" value="Ribosomal_uS17_bact/chlr"/>
</dbReference>
<name>A0A084IGQ9_SALHC</name>
<dbReference type="Proteomes" id="UP000028302">
    <property type="component" value="Unassembled WGS sequence"/>
</dbReference>
<dbReference type="NCBIfam" id="TIGR03635">
    <property type="entry name" value="uS17_bact"/>
    <property type="match status" value="1"/>
</dbReference>
<evidence type="ECO:0000256" key="2">
    <source>
        <dbReference type="ARBA" id="ARBA00022730"/>
    </source>
</evidence>
<sequence>MSDTNTQPEAGEKRQRALVGRVVSNAMDKTIVVSIERRMQHPLYGKYVKRSTKLKAHDADNVCNVGDWVEIREGRPISRHKSWSLSRVVDKAGEFDTAG</sequence>
<evidence type="ECO:0000313" key="9">
    <source>
        <dbReference type="Proteomes" id="UP000028302"/>
    </source>
</evidence>
<keyword evidence="5 6" id="KW-0687">Ribonucleoprotein</keyword>
<dbReference type="CDD" id="cd00364">
    <property type="entry name" value="Ribosomal_uS17"/>
    <property type="match status" value="1"/>
</dbReference>
<dbReference type="GO" id="GO:0019843">
    <property type="term" value="F:rRNA binding"/>
    <property type="evidence" value="ECO:0007669"/>
    <property type="project" value="UniProtKB-UniRule"/>
</dbReference>